<evidence type="ECO:0000313" key="2">
    <source>
        <dbReference type="Proteomes" id="UP000321523"/>
    </source>
</evidence>
<keyword evidence="2" id="KW-1185">Reference proteome</keyword>
<dbReference type="EMBL" id="BJYZ01000006">
    <property type="protein sequence ID" value="GEO37400.1"/>
    <property type="molecule type" value="Genomic_DNA"/>
</dbReference>
<evidence type="ECO:0000313" key="1">
    <source>
        <dbReference type="EMBL" id="GEO37400.1"/>
    </source>
</evidence>
<dbReference type="AlphaFoldDB" id="A0A512DML7"/>
<organism evidence="1 2">
    <name type="scientific">Skermanella aerolata</name>
    <dbReference type="NCBI Taxonomy" id="393310"/>
    <lineage>
        <taxon>Bacteria</taxon>
        <taxon>Pseudomonadati</taxon>
        <taxon>Pseudomonadota</taxon>
        <taxon>Alphaproteobacteria</taxon>
        <taxon>Rhodospirillales</taxon>
        <taxon>Azospirillaceae</taxon>
        <taxon>Skermanella</taxon>
    </lineage>
</organism>
<accession>A0A512DML7</accession>
<comment type="caution">
    <text evidence="1">The sequence shown here is derived from an EMBL/GenBank/DDBJ whole genome shotgun (WGS) entry which is preliminary data.</text>
</comment>
<name>A0A512DML7_9PROT</name>
<protein>
    <submittedName>
        <fullName evidence="1">Uncharacterized protein</fullName>
    </submittedName>
</protein>
<dbReference type="RefSeq" id="WP_211099234.1">
    <property type="nucleotide sequence ID" value="NZ_BJYZ01000006.1"/>
</dbReference>
<dbReference type="Proteomes" id="UP000321523">
    <property type="component" value="Unassembled WGS sequence"/>
</dbReference>
<sequence>MTARPKQSAVAPKKRQATKAAASVAAQASVSAANSGLALARLSEQRNDERRALRLAQAPARVVSAVKEHKYEVGQVVDFTPGALTLETSIGKYEIVRHLPPEGPENQYRIKSVLDSHERVVRESQIA</sequence>
<reference evidence="1 2" key="1">
    <citation type="submission" date="2019-07" db="EMBL/GenBank/DDBJ databases">
        <title>Whole genome shotgun sequence of Skermanella aerolata NBRC 106429.</title>
        <authorList>
            <person name="Hosoyama A."/>
            <person name="Uohara A."/>
            <person name="Ohji S."/>
            <person name="Ichikawa N."/>
        </authorList>
    </citation>
    <scope>NUCLEOTIDE SEQUENCE [LARGE SCALE GENOMIC DNA]</scope>
    <source>
        <strain evidence="1 2">NBRC 106429</strain>
    </source>
</reference>
<proteinExistence type="predicted"/>
<gene>
    <name evidence="1" type="ORF">SAE02_15480</name>
</gene>